<dbReference type="RefSeq" id="WP_229933357.1">
    <property type="nucleotide sequence ID" value="NZ_CAJHOF010000017.1"/>
</dbReference>
<reference evidence="3 4" key="1">
    <citation type="submission" date="2020-11" db="EMBL/GenBank/DDBJ databases">
        <authorList>
            <person name="Peeters C."/>
        </authorList>
    </citation>
    <scope>NUCLEOTIDE SEQUENCE [LARGE SCALE GENOMIC DNA]</scope>
    <source>
        <strain evidence="3 4">LMG 7974</strain>
    </source>
</reference>
<feature type="transmembrane region" description="Helical" evidence="1">
    <location>
        <begin position="39"/>
        <end position="60"/>
    </location>
</feature>
<keyword evidence="1" id="KW-1133">Transmembrane helix</keyword>
<feature type="transmembrane region" description="Helical" evidence="1">
    <location>
        <begin position="185"/>
        <end position="206"/>
    </location>
</feature>
<feature type="transmembrane region" description="Helical" evidence="1">
    <location>
        <begin position="152"/>
        <end position="173"/>
    </location>
</feature>
<protein>
    <submittedName>
        <fullName evidence="3">Uncharacterized protein</fullName>
    </submittedName>
</protein>
<evidence type="ECO:0000313" key="3">
    <source>
        <dbReference type="EMBL" id="CAD7289500.1"/>
    </source>
</evidence>
<evidence type="ECO:0000313" key="4">
    <source>
        <dbReference type="Proteomes" id="UP000789803"/>
    </source>
</evidence>
<organism evidence="3 4">
    <name type="scientific">Campylobacter majalis</name>
    <dbReference type="NCBI Taxonomy" id="2790656"/>
    <lineage>
        <taxon>Bacteria</taxon>
        <taxon>Pseudomonadati</taxon>
        <taxon>Campylobacterota</taxon>
        <taxon>Epsilonproteobacteria</taxon>
        <taxon>Campylobacterales</taxon>
        <taxon>Campylobacteraceae</taxon>
        <taxon>Campylobacter</taxon>
    </lineage>
</organism>
<sequence length="236" mass="25858">MNIFKILILFFISSIISFANDNAIGSSAGTELIATAFTFGTAGFAFASLPFLFVLVGGLIKANSGHNTHSSNITGVMFLAFLVHLCSCVFFMVCIKLLDILGALGKGVNYFSSKIFKIFWTRGESSVFSLAGASGSIEDKGAYLQLFMVQTIIDWVIILTPIMVFFTAFAYGMMGAKKDQIHTNVLQIITWCAVANIFGYFVYFLWSYIASLALFIPDGATIISKTIEYYSEIVSK</sequence>
<accession>A0ABM8Q9I2</accession>
<feature type="chain" id="PRO_5046416692" evidence="2">
    <location>
        <begin position="20"/>
        <end position="236"/>
    </location>
</feature>
<dbReference type="Proteomes" id="UP000789803">
    <property type="component" value="Unassembled WGS sequence"/>
</dbReference>
<feature type="signal peptide" evidence="2">
    <location>
        <begin position="1"/>
        <end position="19"/>
    </location>
</feature>
<keyword evidence="1" id="KW-0472">Membrane</keyword>
<keyword evidence="4" id="KW-1185">Reference proteome</keyword>
<dbReference type="EMBL" id="CAJHOF010000017">
    <property type="protein sequence ID" value="CAD7289500.1"/>
    <property type="molecule type" value="Genomic_DNA"/>
</dbReference>
<evidence type="ECO:0000256" key="2">
    <source>
        <dbReference type="SAM" id="SignalP"/>
    </source>
</evidence>
<evidence type="ECO:0000256" key="1">
    <source>
        <dbReference type="SAM" id="Phobius"/>
    </source>
</evidence>
<name>A0ABM8Q9I2_9BACT</name>
<gene>
    <name evidence="3" type="ORF">LMG7974_01577</name>
</gene>
<feature type="transmembrane region" description="Helical" evidence="1">
    <location>
        <begin position="72"/>
        <end position="98"/>
    </location>
</feature>
<proteinExistence type="predicted"/>
<keyword evidence="1" id="KW-0812">Transmembrane</keyword>
<keyword evidence="2" id="KW-0732">Signal</keyword>
<comment type="caution">
    <text evidence="3">The sequence shown here is derived from an EMBL/GenBank/DDBJ whole genome shotgun (WGS) entry which is preliminary data.</text>
</comment>